<dbReference type="InterPro" id="IPR021927">
    <property type="entry name" value="DUF3540"/>
</dbReference>
<dbReference type="OrthoDB" id="6119047at2"/>
<dbReference type="AlphaFoldDB" id="F3KSJ1"/>
<accession>F3KSJ1</accession>
<dbReference type="Pfam" id="PF12059">
    <property type="entry name" value="DUF3540"/>
    <property type="match status" value="1"/>
</dbReference>
<dbReference type="RefSeq" id="WP_006297455.1">
    <property type="nucleotide sequence ID" value="NZ_AEGR01000051.1"/>
</dbReference>
<reference evidence="1 2" key="1">
    <citation type="journal article" date="2011" name="EMBO J.">
        <title>Structural diversity of bacterial flagellar motors.</title>
        <authorList>
            <person name="Chen S."/>
            <person name="Beeby M."/>
            <person name="Murphy G.E."/>
            <person name="Leadbetter J.R."/>
            <person name="Hendrixson D.R."/>
            <person name="Briegel A."/>
            <person name="Li Z."/>
            <person name="Shi J."/>
            <person name="Tocheva E.I."/>
            <person name="Muller A."/>
            <person name="Dobro M.J."/>
            <person name="Jensen G.J."/>
        </authorList>
    </citation>
    <scope>NUCLEOTIDE SEQUENCE [LARGE SCALE GENOMIC DNA]</scope>
    <source>
        <strain evidence="1 2">ATCC 19624</strain>
    </source>
</reference>
<dbReference type="STRING" id="887062.HGR_07101"/>
<protein>
    <recommendedName>
        <fullName evidence="3">DUF3540 domain-containing protein</fullName>
    </recommendedName>
</protein>
<proteinExistence type="predicted"/>
<evidence type="ECO:0000313" key="2">
    <source>
        <dbReference type="Proteomes" id="UP000016368"/>
    </source>
</evidence>
<dbReference type="eggNOG" id="ENOG50331D0">
    <property type="taxonomic scope" value="Bacteria"/>
</dbReference>
<keyword evidence="2" id="KW-1185">Reference proteome</keyword>
<name>F3KSJ1_9BURK</name>
<dbReference type="Proteomes" id="UP000016368">
    <property type="component" value="Unassembled WGS sequence"/>
</dbReference>
<evidence type="ECO:0000313" key="1">
    <source>
        <dbReference type="EMBL" id="EGI77268.1"/>
    </source>
</evidence>
<dbReference type="EMBL" id="AEGR01000051">
    <property type="protein sequence ID" value="EGI77268.1"/>
    <property type="molecule type" value="Genomic_DNA"/>
</dbReference>
<comment type="caution">
    <text evidence="1">The sequence shown here is derived from an EMBL/GenBank/DDBJ whole genome shotgun (WGS) entry which is preliminary data.</text>
</comment>
<evidence type="ECO:0008006" key="3">
    <source>
        <dbReference type="Google" id="ProtNLM"/>
    </source>
</evidence>
<sequence length="184" mass="19710">MTISVEPLSSVSQSTSDLVRATVAEVCGPDSYRLDDGRLARRSSSCLLQAQKQDQVLVWEGDEGACYILSILVRPTGSTARLSVPGADELTLDAPRVCLQAESLIRLISMQNLELCASAGQLSAVASTINLTALDHLIQSAAQCLGQYENLLLEAKGLARLHAQQMLLSAQQDLRADAQRISMG</sequence>
<organism evidence="1 2">
    <name type="scientific">Hylemonella gracilis ATCC 19624</name>
    <dbReference type="NCBI Taxonomy" id="887062"/>
    <lineage>
        <taxon>Bacteria</taxon>
        <taxon>Pseudomonadati</taxon>
        <taxon>Pseudomonadota</taxon>
        <taxon>Betaproteobacteria</taxon>
        <taxon>Burkholderiales</taxon>
        <taxon>Comamonadaceae</taxon>
        <taxon>Hylemonella</taxon>
    </lineage>
</organism>
<gene>
    <name evidence="1" type="ORF">HGR_07101</name>
</gene>